<keyword evidence="3" id="KW-1185">Reference proteome</keyword>
<dbReference type="GO" id="GO:0004519">
    <property type="term" value="F:endonuclease activity"/>
    <property type="evidence" value="ECO:0007669"/>
    <property type="project" value="UniProtKB-KW"/>
</dbReference>
<protein>
    <submittedName>
        <fullName evidence="2">Uma2 family endonuclease</fullName>
    </submittedName>
</protein>
<evidence type="ECO:0000313" key="2">
    <source>
        <dbReference type="EMBL" id="NCU16693.1"/>
    </source>
</evidence>
<dbReference type="InterPro" id="IPR008538">
    <property type="entry name" value="Uma2"/>
</dbReference>
<sequence>MKIKNNEQQSAVRNVHIRYKSKLDEKGCNGSPDLIVEILSPSTAKMDKILKRNLYEEAGVKEYWIVDIQNELVEVNF</sequence>
<dbReference type="CDD" id="cd06260">
    <property type="entry name" value="DUF820-like"/>
    <property type="match status" value="1"/>
</dbReference>
<proteinExistence type="predicted"/>
<dbReference type="InterPro" id="IPR012296">
    <property type="entry name" value="Nuclease_put_TT1808"/>
</dbReference>
<dbReference type="PANTHER" id="PTHR34107">
    <property type="entry name" value="SLL0198 PROTEIN-RELATED"/>
    <property type="match status" value="1"/>
</dbReference>
<dbReference type="PANTHER" id="PTHR34107:SF4">
    <property type="entry name" value="SLL1222 PROTEIN"/>
    <property type="match status" value="1"/>
</dbReference>
<feature type="domain" description="Putative restriction endonuclease" evidence="1">
    <location>
        <begin position="24"/>
        <end position="75"/>
    </location>
</feature>
<evidence type="ECO:0000313" key="3">
    <source>
        <dbReference type="Proteomes" id="UP000743899"/>
    </source>
</evidence>
<keyword evidence="2" id="KW-0540">Nuclease</keyword>
<keyword evidence="2" id="KW-0378">Hydrolase</keyword>
<dbReference type="Proteomes" id="UP000743899">
    <property type="component" value="Unassembled WGS sequence"/>
</dbReference>
<dbReference type="Pfam" id="PF05685">
    <property type="entry name" value="Uma2"/>
    <property type="match status" value="1"/>
</dbReference>
<gene>
    <name evidence="2" type="ORF">GW534_02755</name>
</gene>
<name>A0ABW9ZZW3_9BACI</name>
<accession>A0ABW9ZZW3</accession>
<organism evidence="2 3">
    <name type="scientific">Pallidibacillus pasinlerensis</name>
    <dbReference type="NCBI Taxonomy" id="2703818"/>
    <lineage>
        <taxon>Bacteria</taxon>
        <taxon>Bacillati</taxon>
        <taxon>Bacillota</taxon>
        <taxon>Bacilli</taxon>
        <taxon>Bacillales</taxon>
        <taxon>Bacillaceae</taxon>
        <taxon>Pallidibacillus</taxon>
    </lineage>
</organism>
<dbReference type="SUPFAM" id="SSF52980">
    <property type="entry name" value="Restriction endonuclease-like"/>
    <property type="match status" value="1"/>
</dbReference>
<reference evidence="2 3" key="1">
    <citation type="submission" date="2020-01" db="EMBL/GenBank/DDBJ databases">
        <title>A novel Bacillus sp. from Pasinler.</title>
        <authorList>
            <person name="Adiguzel A."/>
            <person name="Ay H."/>
            <person name="Baltaci M.O."/>
        </authorList>
    </citation>
    <scope>NUCLEOTIDE SEQUENCE [LARGE SCALE GENOMIC DNA]</scope>
    <source>
        <strain evidence="2 3">P1</strain>
    </source>
</reference>
<comment type="caution">
    <text evidence="2">The sequence shown here is derived from an EMBL/GenBank/DDBJ whole genome shotgun (WGS) entry which is preliminary data.</text>
</comment>
<evidence type="ECO:0000259" key="1">
    <source>
        <dbReference type="Pfam" id="PF05685"/>
    </source>
</evidence>
<dbReference type="Gene3D" id="3.90.1570.10">
    <property type="entry name" value="tt1808, chain A"/>
    <property type="match status" value="1"/>
</dbReference>
<dbReference type="InterPro" id="IPR011335">
    <property type="entry name" value="Restrct_endonuc-II-like"/>
</dbReference>
<dbReference type="RefSeq" id="WP_161919569.1">
    <property type="nucleotide sequence ID" value="NZ_JAACYS010000007.1"/>
</dbReference>
<keyword evidence="2" id="KW-0255">Endonuclease</keyword>
<dbReference type="EMBL" id="JAACYS010000007">
    <property type="protein sequence ID" value="NCU16693.1"/>
    <property type="molecule type" value="Genomic_DNA"/>
</dbReference>